<name>A0A0L8HY81_OCTBM</name>
<gene>
    <name evidence="1" type="ORF">OCBIM_22002647mg</name>
</gene>
<organism evidence="1">
    <name type="scientific">Octopus bimaculoides</name>
    <name type="common">California two-spotted octopus</name>
    <dbReference type="NCBI Taxonomy" id="37653"/>
    <lineage>
        <taxon>Eukaryota</taxon>
        <taxon>Metazoa</taxon>
        <taxon>Spiralia</taxon>
        <taxon>Lophotrochozoa</taxon>
        <taxon>Mollusca</taxon>
        <taxon>Cephalopoda</taxon>
        <taxon>Coleoidea</taxon>
        <taxon>Octopodiformes</taxon>
        <taxon>Octopoda</taxon>
        <taxon>Incirrata</taxon>
        <taxon>Octopodidae</taxon>
        <taxon>Octopus</taxon>
    </lineage>
</organism>
<dbReference type="EMBL" id="KQ417023">
    <property type="protein sequence ID" value="KOF94167.1"/>
    <property type="molecule type" value="Genomic_DNA"/>
</dbReference>
<dbReference type="AlphaFoldDB" id="A0A0L8HY81"/>
<accession>A0A0L8HY81</accession>
<protein>
    <submittedName>
        <fullName evidence="1">Uncharacterized protein</fullName>
    </submittedName>
</protein>
<reference evidence="1" key="1">
    <citation type="submission" date="2015-07" db="EMBL/GenBank/DDBJ databases">
        <title>MeaNS - Measles Nucleotide Surveillance Program.</title>
        <authorList>
            <person name="Tran T."/>
            <person name="Druce J."/>
        </authorList>
    </citation>
    <scope>NUCLEOTIDE SEQUENCE</scope>
    <source>
        <strain evidence="1">UCB-OBI-ISO-001</strain>
        <tissue evidence="1">Gonad</tissue>
    </source>
</reference>
<sequence>MNVQQALKMQLLKHISCPCKNRNPFITLELKSISCPCKKKNPFITIVKITLRKTKTTWL</sequence>
<evidence type="ECO:0000313" key="1">
    <source>
        <dbReference type="EMBL" id="KOF94167.1"/>
    </source>
</evidence>
<proteinExistence type="predicted"/>